<proteinExistence type="predicted"/>
<evidence type="ECO:0000313" key="1">
    <source>
        <dbReference type="EMBL" id="DAF55521.1"/>
    </source>
</evidence>
<dbReference type="EMBL" id="BK032693">
    <property type="protein sequence ID" value="DAF55521.1"/>
    <property type="molecule type" value="Genomic_DNA"/>
</dbReference>
<reference evidence="1" key="1">
    <citation type="journal article" date="2021" name="Proc. Natl. Acad. Sci. U.S.A.">
        <title>A Catalog of Tens of Thousands of Viruses from Human Metagenomes Reveals Hidden Associations with Chronic Diseases.</title>
        <authorList>
            <person name="Tisza M.J."/>
            <person name="Buck C.B."/>
        </authorList>
    </citation>
    <scope>NUCLEOTIDE SEQUENCE</scope>
    <source>
        <strain evidence="1">CtLYp5</strain>
    </source>
</reference>
<name>A0A8S5SWX8_9CAUD</name>
<accession>A0A8S5SWX8</accession>
<protein>
    <submittedName>
        <fullName evidence="1">Uncharacterized protein</fullName>
    </submittedName>
</protein>
<organism evidence="1">
    <name type="scientific">Myoviridae sp. ctLYp5</name>
    <dbReference type="NCBI Taxonomy" id="2827680"/>
    <lineage>
        <taxon>Viruses</taxon>
        <taxon>Duplodnaviria</taxon>
        <taxon>Heunggongvirae</taxon>
        <taxon>Uroviricota</taxon>
        <taxon>Caudoviricetes</taxon>
    </lineage>
</organism>
<sequence length="31" mass="3795">MRLRACVTVLLKMLPKQRLQMRRLIQKVSRQ</sequence>